<organism evidence="4 5">
    <name type="scientific">Dioszegia hungarica</name>
    <dbReference type="NCBI Taxonomy" id="4972"/>
    <lineage>
        <taxon>Eukaryota</taxon>
        <taxon>Fungi</taxon>
        <taxon>Dikarya</taxon>
        <taxon>Basidiomycota</taxon>
        <taxon>Agaricomycotina</taxon>
        <taxon>Tremellomycetes</taxon>
        <taxon>Tremellales</taxon>
        <taxon>Bulleribasidiaceae</taxon>
        <taxon>Dioszegia</taxon>
    </lineage>
</organism>
<protein>
    <submittedName>
        <fullName evidence="4">Acetyltransferase</fullName>
    </submittedName>
</protein>
<evidence type="ECO:0000313" key="5">
    <source>
        <dbReference type="Proteomes" id="UP001164286"/>
    </source>
</evidence>
<evidence type="ECO:0000256" key="1">
    <source>
        <dbReference type="ARBA" id="ARBA00022679"/>
    </source>
</evidence>
<accession>A0AA38H6W4</accession>
<dbReference type="PANTHER" id="PTHR42919">
    <property type="entry name" value="N-ALPHA-ACETYLTRANSFERASE"/>
    <property type="match status" value="1"/>
</dbReference>
<evidence type="ECO:0000313" key="4">
    <source>
        <dbReference type="EMBL" id="KAI9633739.1"/>
    </source>
</evidence>
<dbReference type="Proteomes" id="UP001164286">
    <property type="component" value="Unassembled WGS sequence"/>
</dbReference>
<dbReference type="InterPro" id="IPR051556">
    <property type="entry name" value="N-term/lysine_N-AcTrnsfr"/>
</dbReference>
<keyword evidence="5" id="KW-1185">Reference proteome</keyword>
<comment type="caution">
    <text evidence="4">The sequence shown here is derived from an EMBL/GenBank/DDBJ whole genome shotgun (WGS) entry which is preliminary data.</text>
</comment>
<keyword evidence="2" id="KW-0012">Acyltransferase</keyword>
<dbReference type="PANTHER" id="PTHR42919:SF8">
    <property type="entry name" value="N-ALPHA-ACETYLTRANSFERASE 50"/>
    <property type="match status" value="1"/>
</dbReference>
<gene>
    <name evidence="4" type="ORF">MKK02DRAFT_38396</name>
</gene>
<dbReference type="GO" id="GO:0031415">
    <property type="term" value="C:NatA complex"/>
    <property type="evidence" value="ECO:0007669"/>
    <property type="project" value="TreeGrafter"/>
</dbReference>
<feature type="domain" description="N-acetyltransferase" evidence="3">
    <location>
        <begin position="50"/>
        <end position="231"/>
    </location>
</feature>
<dbReference type="SUPFAM" id="SSF55729">
    <property type="entry name" value="Acyl-CoA N-acyltransferases (Nat)"/>
    <property type="match status" value="1"/>
</dbReference>
<evidence type="ECO:0000256" key="2">
    <source>
        <dbReference type="ARBA" id="ARBA00023315"/>
    </source>
</evidence>
<keyword evidence="1" id="KW-0808">Transferase</keyword>
<dbReference type="GeneID" id="77729287"/>
<dbReference type="RefSeq" id="XP_052943516.1">
    <property type="nucleotide sequence ID" value="XM_053090082.1"/>
</dbReference>
<sequence>MAAATTSRATFATQGTVSNPLDLAPQGEHVSVDLAVGKSQRKTVRPKVKVTLTSLTTNNAGTLRKLNSVVLPLVYSDKFYKEILDATLDDVNKLIYYADIPVGAICCRFESLTSTAKEKPPTLVILTLSVLAPYRSLSLGTALLRNALTACLHPATPAPPIPSADKANTRGSLTVAAPRKVVKRAIAHVQVGNDSAKRFYERMGFRETETIKNFYSKMQPSGAVLMVCDDIAAALGETANGTA</sequence>
<proteinExistence type="predicted"/>
<reference evidence="4" key="1">
    <citation type="journal article" date="2022" name="G3 (Bethesda)">
        <title>High quality genome of the basidiomycete yeast Dioszegia hungarica PDD-24b-2 isolated from cloud water.</title>
        <authorList>
            <person name="Jarrige D."/>
            <person name="Haridas S."/>
            <person name="Bleykasten-Grosshans C."/>
            <person name="Joly M."/>
            <person name="Nadalig T."/>
            <person name="Sancelme M."/>
            <person name="Vuilleumier S."/>
            <person name="Grigoriev I.V."/>
            <person name="Amato P."/>
            <person name="Bringel F."/>
        </authorList>
    </citation>
    <scope>NUCLEOTIDE SEQUENCE</scope>
    <source>
        <strain evidence="4">PDD-24b-2</strain>
    </source>
</reference>
<dbReference type="Gene3D" id="3.40.630.30">
    <property type="match status" value="1"/>
</dbReference>
<dbReference type="AlphaFoldDB" id="A0AA38H6W4"/>
<dbReference type="GO" id="GO:0016747">
    <property type="term" value="F:acyltransferase activity, transferring groups other than amino-acyl groups"/>
    <property type="evidence" value="ECO:0007669"/>
    <property type="project" value="InterPro"/>
</dbReference>
<name>A0AA38H6W4_9TREE</name>
<evidence type="ECO:0000259" key="3">
    <source>
        <dbReference type="PROSITE" id="PS51186"/>
    </source>
</evidence>
<dbReference type="InterPro" id="IPR016181">
    <property type="entry name" value="Acyl_CoA_acyltransferase"/>
</dbReference>
<dbReference type="InterPro" id="IPR000182">
    <property type="entry name" value="GNAT_dom"/>
</dbReference>
<dbReference type="GO" id="GO:0007064">
    <property type="term" value="P:mitotic sister chromatid cohesion"/>
    <property type="evidence" value="ECO:0007669"/>
    <property type="project" value="TreeGrafter"/>
</dbReference>
<dbReference type="PROSITE" id="PS51186">
    <property type="entry name" value="GNAT"/>
    <property type="match status" value="1"/>
</dbReference>
<dbReference type="EMBL" id="JAKWFO010000008">
    <property type="protein sequence ID" value="KAI9633739.1"/>
    <property type="molecule type" value="Genomic_DNA"/>
</dbReference>